<dbReference type="Proteomes" id="UP000184390">
    <property type="component" value="Unassembled WGS sequence"/>
</dbReference>
<dbReference type="EMBL" id="FQYL01000001">
    <property type="protein sequence ID" value="SHI31545.1"/>
    <property type="molecule type" value="Genomic_DNA"/>
</dbReference>
<dbReference type="PANTHER" id="PTHR43408:SF2">
    <property type="entry name" value="FMN REDUCTASE (NADPH)"/>
    <property type="match status" value="1"/>
</dbReference>
<evidence type="ECO:0000256" key="3">
    <source>
        <dbReference type="ARBA" id="ARBA00023002"/>
    </source>
</evidence>
<feature type="region of interest" description="Disordered" evidence="4">
    <location>
        <begin position="244"/>
        <end position="264"/>
    </location>
</feature>
<evidence type="ECO:0000256" key="2">
    <source>
        <dbReference type="ARBA" id="ARBA00022643"/>
    </source>
</evidence>
<feature type="compositionally biased region" description="Polar residues" evidence="4">
    <location>
        <begin position="1"/>
        <end position="13"/>
    </location>
</feature>
<feature type="region of interest" description="Disordered" evidence="4">
    <location>
        <begin position="1"/>
        <end position="23"/>
    </location>
</feature>
<evidence type="ECO:0000313" key="7">
    <source>
        <dbReference type="Proteomes" id="UP000184390"/>
    </source>
</evidence>
<proteinExistence type="predicted"/>
<reference evidence="6 7" key="1">
    <citation type="submission" date="2016-11" db="EMBL/GenBank/DDBJ databases">
        <authorList>
            <person name="Varghese N."/>
            <person name="Submissions S."/>
        </authorList>
    </citation>
    <scope>NUCLEOTIDE SEQUENCE [LARGE SCALE GENOMIC DNA]</scope>
    <source>
        <strain evidence="6 7">PA</strain>
    </source>
</reference>
<evidence type="ECO:0000256" key="1">
    <source>
        <dbReference type="ARBA" id="ARBA00022630"/>
    </source>
</evidence>
<dbReference type="InterPro" id="IPR005025">
    <property type="entry name" value="FMN_Rdtase-like_dom"/>
</dbReference>
<dbReference type="InterPro" id="IPR051814">
    <property type="entry name" value="NAD(P)H-dep_FMN_reductase"/>
</dbReference>
<dbReference type="PANTHER" id="PTHR43408">
    <property type="entry name" value="FMN REDUCTASE (NADPH)"/>
    <property type="match status" value="1"/>
</dbReference>
<dbReference type="NCBIfam" id="TIGR04037">
    <property type="entry name" value="LLM_duo_CE1759"/>
    <property type="match status" value="1"/>
</dbReference>
<comment type="caution">
    <text evidence="6">The sequence shown here is derived from an EMBL/GenBank/DDBJ whole genome shotgun (WGS) entry which is preliminary data.</text>
</comment>
<gene>
    <name evidence="6" type="ORF">SAMN05216246_101202</name>
</gene>
<keyword evidence="3" id="KW-0560">Oxidoreductase</keyword>
<evidence type="ECO:0000256" key="4">
    <source>
        <dbReference type="SAM" id="MobiDB-lite"/>
    </source>
</evidence>
<protein>
    <submittedName>
        <fullName evidence="6">FMN reductase</fullName>
    </submittedName>
</protein>
<keyword evidence="7" id="KW-1185">Reference proteome</keyword>
<accession>A0ABY1HZ58</accession>
<dbReference type="Gene3D" id="3.40.50.360">
    <property type="match status" value="1"/>
</dbReference>
<dbReference type="SUPFAM" id="SSF52218">
    <property type="entry name" value="Flavoproteins"/>
    <property type="match status" value="1"/>
</dbReference>
<keyword evidence="2" id="KW-0288">FMN</keyword>
<sequence length="264" mass="27236">MSGTTHRSAQGQGSRRPAPVGEYGEMSDAYEHTQMDRIPRIVAVHAGLGSPSTSAMLAERLVEATRAALESRARLATAEFIALRPLAADIALAGVGGPIGGGLQSAIDSLSSADGVVAVSPVFQGSYTGLFKGFFDVMPDGALRDAPILMGATAGTARHSLVTEMALRPLFTYLKARPTTLAVFAASEDFGAAWAEGSDGDGPHREAPLADRVARAGAELADLITRLSRRAPVDALADFTPMADLLPGRPRSGPRSGDAAAGIS</sequence>
<keyword evidence="1" id="KW-0285">Flavoprotein</keyword>
<feature type="domain" description="NADPH-dependent FMN reductase-like" evidence="5">
    <location>
        <begin position="39"/>
        <end position="188"/>
    </location>
</feature>
<dbReference type="InterPro" id="IPR029039">
    <property type="entry name" value="Flavoprotein-like_sf"/>
</dbReference>
<dbReference type="Pfam" id="PF03358">
    <property type="entry name" value="FMN_red"/>
    <property type="match status" value="1"/>
</dbReference>
<dbReference type="RefSeq" id="WP_073451149.1">
    <property type="nucleotide sequence ID" value="NZ_BDIO01000003.1"/>
</dbReference>
<evidence type="ECO:0000313" key="6">
    <source>
        <dbReference type="EMBL" id="SHI31545.1"/>
    </source>
</evidence>
<organism evidence="6 7">
    <name type="scientific">Actinomyces denticolens</name>
    <dbReference type="NCBI Taxonomy" id="52767"/>
    <lineage>
        <taxon>Bacteria</taxon>
        <taxon>Bacillati</taxon>
        <taxon>Actinomycetota</taxon>
        <taxon>Actinomycetes</taxon>
        <taxon>Actinomycetales</taxon>
        <taxon>Actinomycetaceae</taxon>
        <taxon>Actinomyces</taxon>
    </lineage>
</organism>
<evidence type="ECO:0000259" key="5">
    <source>
        <dbReference type="Pfam" id="PF03358"/>
    </source>
</evidence>
<name>A0ABY1HZ58_9ACTO</name>
<dbReference type="InterPro" id="IPR023932">
    <property type="entry name" value="CE1759_FMN_reduct"/>
</dbReference>